<comment type="caution">
    <text evidence="1">The sequence shown here is derived from an EMBL/GenBank/DDBJ whole genome shotgun (WGS) entry which is preliminary data.</text>
</comment>
<dbReference type="Proteomes" id="UP001519460">
    <property type="component" value="Unassembled WGS sequence"/>
</dbReference>
<evidence type="ECO:0000313" key="1">
    <source>
        <dbReference type="EMBL" id="KAK7484081.1"/>
    </source>
</evidence>
<name>A0ABD0KAF0_9CAEN</name>
<proteinExistence type="predicted"/>
<dbReference type="AlphaFoldDB" id="A0ABD0KAF0"/>
<gene>
    <name evidence="1" type="ORF">BaRGS_00024693</name>
</gene>
<evidence type="ECO:0000313" key="2">
    <source>
        <dbReference type="Proteomes" id="UP001519460"/>
    </source>
</evidence>
<organism evidence="1 2">
    <name type="scientific">Batillaria attramentaria</name>
    <dbReference type="NCBI Taxonomy" id="370345"/>
    <lineage>
        <taxon>Eukaryota</taxon>
        <taxon>Metazoa</taxon>
        <taxon>Spiralia</taxon>
        <taxon>Lophotrochozoa</taxon>
        <taxon>Mollusca</taxon>
        <taxon>Gastropoda</taxon>
        <taxon>Caenogastropoda</taxon>
        <taxon>Sorbeoconcha</taxon>
        <taxon>Cerithioidea</taxon>
        <taxon>Batillariidae</taxon>
        <taxon>Batillaria</taxon>
    </lineage>
</organism>
<accession>A0ABD0KAF0</accession>
<protein>
    <submittedName>
        <fullName evidence="1">Uncharacterized protein</fullName>
    </submittedName>
</protein>
<dbReference type="EMBL" id="JACVVK020000216">
    <property type="protein sequence ID" value="KAK7484081.1"/>
    <property type="molecule type" value="Genomic_DNA"/>
</dbReference>
<reference evidence="1 2" key="1">
    <citation type="journal article" date="2023" name="Sci. Data">
        <title>Genome assembly of the Korean intertidal mud-creeper Batillaria attramentaria.</title>
        <authorList>
            <person name="Patra A.K."/>
            <person name="Ho P.T."/>
            <person name="Jun S."/>
            <person name="Lee S.J."/>
            <person name="Kim Y."/>
            <person name="Won Y.J."/>
        </authorList>
    </citation>
    <scope>NUCLEOTIDE SEQUENCE [LARGE SCALE GENOMIC DNA]</scope>
    <source>
        <strain evidence="1">Wonlab-2016</strain>
    </source>
</reference>
<keyword evidence="2" id="KW-1185">Reference proteome</keyword>
<sequence>MFPDWSRVAWTPIPSPSFPRHNVDPFYLCTSKEAARQISLGEILTNNSCRLALSDVTITSDNASVKAIDWLKGQVDGKLANHNVQVKAAKKLEALLVHQHDAERVWKFEHF</sequence>